<feature type="transmembrane region" description="Helical" evidence="1">
    <location>
        <begin position="20"/>
        <end position="39"/>
    </location>
</feature>
<name>A0ABX8F694_9PSED</name>
<dbReference type="EMBL" id="CP075566">
    <property type="protein sequence ID" value="QVW27041.1"/>
    <property type="molecule type" value="Genomic_DNA"/>
</dbReference>
<accession>A0ABX8F694</accession>
<evidence type="ECO:0000313" key="2">
    <source>
        <dbReference type="EMBL" id="QVW27041.1"/>
    </source>
</evidence>
<dbReference type="RefSeq" id="WP_214384988.1">
    <property type="nucleotide sequence ID" value="NZ_CP075566.1"/>
</dbReference>
<evidence type="ECO:0000313" key="3">
    <source>
        <dbReference type="Proteomes" id="UP000681155"/>
    </source>
</evidence>
<keyword evidence="1" id="KW-0812">Transmembrane</keyword>
<dbReference type="Proteomes" id="UP000681155">
    <property type="component" value="Chromosome"/>
</dbReference>
<keyword evidence="1" id="KW-1133">Transmembrane helix</keyword>
<keyword evidence="3" id="KW-1185">Reference proteome</keyword>
<gene>
    <name evidence="2" type="ORF">KJF94_14745</name>
</gene>
<reference evidence="2 3" key="1">
    <citation type="submission" date="2021-05" db="EMBL/GenBank/DDBJ databases">
        <title>Complete genome of the cytokinin-producing biocontrol strain Pseudomonas fluorescens G20-18.</title>
        <authorList>
            <person name="Nielsen T.K."/>
            <person name="Mekureyaw M.F."/>
            <person name="Hansen L.H."/>
            <person name="Nicolaisen M.H."/>
            <person name="Roitsch T.G."/>
            <person name="Hennessy R.C."/>
        </authorList>
    </citation>
    <scope>NUCLEOTIDE SEQUENCE [LARGE SCALE GENOMIC DNA]</scope>
    <source>
        <strain evidence="2 3">G20-18</strain>
    </source>
</reference>
<protein>
    <submittedName>
        <fullName evidence="2">Uncharacterized protein</fullName>
    </submittedName>
</protein>
<evidence type="ECO:0000256" key="1">
    <source>
        <dbReference type="SAM" id="Phobius"/>
    </source>
</evidence>
<sequence>MPFPPRFLEHYRKADRITLGLIWLMFFLFWVGERLLSAVNSTGQARR</sequence>
<proteinExistence type="predicted"/>
<organism evidence="2 3">
    <name type="scientific">Pseudomonas hormoni</name>
    <dbReference type="NCBI Taxonomy" id="3093767"/>
    <lineage>
        <taxon>Bacteria</taxon>
        <taxon>Pseudomonadati</taxon>
        <taxon>Pseudomonadota</taxon>
        <taxon>Gammaproteobacteria</taxon>
        <taxon>Pseudomonadales</taxon>
        <taxon>Pseudomonadaceae</taxon>
        <taxon>Pseudomonas</taxon>
    </lineage>
</organism>
<keyword evidence="1" id="KW-0472">Membrane</keyword>